<gene>
    <name evidence="1" type="ORF">GGD41_000654</name>
</gene>
<name>A0A7Y9W4A2_9BURK</name>
<dbReference type="RefSeq" id="WP_179703426.1">
    <property type="nucleotide sequence ID" value="NZ_JACCAU010000001.1"/>
</dbReference>
<protein>
    <submittedName>
        <fullName evidence="1">Phage-related protein</fullName>
    </submittedName>
</protein>
<dbReference type="AlphaFoldDB" id="A0A7Y9W4A2"/>
<organism evidence="1 2">
    <name type="scientific">Paraburkholderia bryophila</name>
    <dbReference type="NCBI Taxonomy" id="420952"/>
    <lineage>
        <taxon>Bacteria</taxon>
        <taxon>Pseudomonadati</taxon>
        <taxon>Pseudomonadota</taxon>
        <taxon>Betaproteobacteria</taxon>
        <taxon>Burkholderiales</taxon>
        <taxon>Burkholderiaceae</taxon>
        <taxon>Paraburkholderia</taxon>
    </lineage>
</organism>
<accession>A0A7Y9W4A2</accession>
<sequence>MAADIFTWLVRVGDAGAIKFRTRSAEFGDGYRQVVGDGINGKSASWPITIIAPLDEMQAITDFLDRHGGNVPFKWTPPYGAAALFTCDGYGPKRTAGSLITVTATFEQFFGAEPNG</sequence>
<proteinExistence type="predicted"/>
<dbReference type="EMBL" id="JACCAU010000001">
    <property type="protein sequence ID" value="NYH13426.1"/>
    <property type="molecule type" value="Genomic_DNA"/>
</dbReference>
<comment type="caution">
    <text evidence="1">The sequence shown here is derived from an EMBL/GenBank/DDBJ whole genome shotgun (WGS) entry which is preliminary data.</text>
</comment>
<dbReference type="InterPro" id="IPR010265">
    <property type="entry name" value="Phage_lambda_TipM"/>
</dbReference>
<reference evidence="1 2" key="1">
    <citation type="submission" date="2020-07" db="EMBL/GenBank/DDBJ databases">
        <title>Exploring microbial biodiversity for novel pathways involved in the catabolism of aromatic compounds derived from lignin.</title>
        <authorList>
            <person name="Elkins J."/>
        </authorList>
    </citation>
    <scope>NUCLEOTIDE SEQUENCE [LARGE SCALE GENOMIC DNA]</scope>
    <source>
        <strain evidence="1 2">H2C3B</strain>
    </source>
</reference>
<dbReference type="Proteomes" id="UP000572540">
    <property type="component" value="Unassembled WGS sequence"/>
</dbReference>
<dbReference type="Pfam" id="PF05939">
    <property type="entry name" value="Phage_min_tail"/>
    <property type="match status" value="1"/>
</dbReference>
<evidence type="ECO:0000313" key="2">
    <source>
        <dbReference type="Proteomes" id="UP000572540"/>
    </source>
</evidence>
<evidence type="ECO:0000313" key="1">
    <source>
        <dbReference type="EMBL" id="NYH13426.1"/>
    </source>
</evidence>